<dbReference type="Pfam" id="PF04055">
    <property type="entry name" value="Radical_SAM"/>
    <property type="match status" value="1"/>
</dbReference>
<dbReference type="PANTHER" id="PTHR42836">
    <property type="entry name" value="7-CARBOXY-7-DEAZAGUANINE SYNTHASE"/>
    <property type="match status" value="1"/>
</dbReference>
<feature type="binding site" evidence="8">
    <location>
        <position position="47"/>
    </location>
    <ligand>
        <name>[4Fe-4S] cluster</name>
        <dbReference type="ChEBI" id="CHEBI:49883"/>
        <note>4Fe-4S-S-AdoMet</note>
    </ligand>
</feature>
<dbReference type="RefSeq" id="WP_142661032.1">
    <property type="nucleotide sequence ID" value="NZ_CABFVA020000122.1"/>
</dbReference>
<sequence>MDELSSPSSRREPGVVVNEIFHSIQGESSFAGEPCVFIRLTGCDLRCRWCDTQYAFFEGKRMSLTQLLSAVEGLGCGLVEVTGGEPLLQKHTPLLLRQLCDGGYTVLLETSGAHSIAEVDPRVHRIVDCKCPSSGESSRNLPANLELLGLRDEVKFVIGTELDYEWARDLIRHAPWVKSVRAVHFSPVQGELSLETLAGWLLRDRVPVRLGFQLHKWIWDPDRRGV</sequence>
<keyword evidence="3 8" id="KW-0479">Metal-binding</keyword>
<evidence type="ECO:0000256" key="3">
    <source>
        <dbReference type="ARBA" id="ARBA00022723"/>
    </source>
</evidence>
<comment type="function">
    <text evidence="8">Catalyzes the complex heterocyclic radical-mediated conversion of 6-carboxy-5,6,7,8-tetrahydropterin (CPH4) to 7-carboxy-7-deazaguanine (CDG), a step common to the biosynthetic pathways of all 7-deazapurine-containing compounds.</text>
</comment>
<feature type="binding site" evidence="8">
    <location>
        <begin position="24"/>
        <end position="26"/>
    </location>
    <ligand>
        <name>substrate</name>
    </ligand>
</feature>
<name>A0A5E6MQ74_9BACT</name>
<accession>A0A5E6MQ74</accession>
<keyword evidence="2 8" id="KW-0949">S-adenosyl-L-methionine</keyword>
<evidence type="ECO:0000256" key="4">
    <source>
        <dbReference type="ARBA" id="ARBA00022842"/>
    </source>
</evidence>
<dbReference type="UniPathway" id="UPA00391"/>
<evidence type="ECO:0000256" key="7">
    <source>
        <dbReference type="ARBA" id="ARBA00023239"/>
    </source>
</evidence>
<dbReference type="Proteomes" id="UP000334923">
    <property type="component" value="Unassembled WGS sequence"/>
</dbReference>
<comment type="cofactor">
    <cofactor evidence="8">
        <name>Mg(2+)</name>
        <dbReference type="ChEBI" id="CHEBI:18420"/>
    </cofactor>
</comment>
<dbReference type="InterPro" id="IPR024924">
    <property type="entry name" value="7-CO-7-deazaguanine_synth-like"/>
</dbReference>
<dbReference type="GO" id="GO:0016840">
    <property type="term" value="F:carbon-nitrogen lyase activity"/>
    <property type="evidence" value="ECO:0007669"/>
    <property type="project" value="UniProtKB-UniRule"/>
</dbReference>
<reference evidence="10 11" key="1">
    <citation type="submission" date="2019-09" db="EMBL/GenBank/DDBJ databases">
        <authorList>
            <person name="Cremers G."/>
        </authorList>
    </citation>
    <scope>NUCLEOTIDE SEQUENCE [LARGE SCALE GENOMIC DNA]</scope>
    <source>
        <strain evidence="10">4A</strain>
    </source>
</reference>
<dbReference type="PIRSF" id="PIRSF000370">
    <property type="entry name" value="QueE"/>
    <property type="match status" value="1"/>
</dbReference>
<protein>
    <recommendedName>
        <fullName evidence="8">7-carboxy-7-deazaguanine synthase</fullName>
        <shortName evidence="8">CDG synthase</shortName>
        <ecNumber evidence="8">4.3.99.3</ecNumber>
    </recommendedName>
    <alternativeName>
        <fullName evidence="8">Queuosine biosynthesis protein QueE</fullName>
    </alternativeName>
</protein>
<dbReference type="EC" id="4.3.99.3" evidence="8"/>
<comment type="catalytic activity">
    <reaction evidence="8">
        <text>6-carboxy-5,6,7,8-tetrahydropterin + H(+) = 7-carboxy-7-carbaguanine + NH4(+)</text>
        <dbReference type="Rhea" id="RHEA:27974"/>
        <dbReference type="ChEBI" id="CHEBI:15378"/>
        <dbReference type="ChEBI" id="CHEBI:28938"/>
        <dbReference type="ChEBI" id="CHEBI:61032"/>
        <dbReference type="ChEBI" id="CHEBI:61036"/>
        <dbReference type="EC" id="4.3.99.3"/>
    </reaction>
</comment>
<keyword evidence="4 8" id="KW-0460">Magnesium</keyword>
<dbReference type="PROSITE" id="PS51918">
    <property type="entry name" value="RADICAL_SAM"/>
    <property type="match status" value="1"/>
</dbReference>
<feature type="binding site" evidence="8">
    <location>
        <position position="52"/>
    </location>
    <ligand>
        <name>Mg(2+)</name>
        <dbReference type="ChEBI" id="CHEBI:18420"/>
    </ligand>
</feature>
<dbReference type="OrthoDB" id="9792276at2"/>
<comment type="cofactor">
    <cofactor evidence="8">
        <name>S-adenosyl-L-methionine</name>
        <dbReference type="ChEBI" id="CHEBI:59789"/>
    </cofactor>
    <text evidence="8">Binds 1 S-adenosyl-L-methionine per subunit.</text>
</comment>
<feature type="binding site" evidence="8">
    <location>
        <position position="39"/>
    </location>
    <ligand>
        <name>substrate</name>
    </ligand>
</feature>
<proteinExistence type="inferred from homology"/>
<dbReference type="EMBL" id="CABFVA020000122">
    <property type="protein sequence ID" value="VVM08239.1"/>
    <property type="molecule type" value="Genomic_DNA"/>
</dbReference>
<keyword evidence="7 8" id="KW-0456">Lyase</keyword>
<keyword evidence="5 8" id="KW-0408">Iron</keyword>
<dbReference type="AlphaFoldDB" id="A0A5E6MQ74"/>
<dbReference type="Gene3D" id="3.20.20.70">
    <property type="entry name" value="Aldolase class I"/>
    <property type="match status" value="1"/>
</dbReference>
<dbReference type="SFLD" id="SFLDS00029">
    <property type="entry name" value="Radical_SAM"/>
    <property type="match status" value="1"/>
</dbReference>
<organism evidence="10 11">
    <name type="scientific">Methylacidimicrobium tartarophylax</name>
    <dbReference type="NCBI Taxonomy" id="1041768"/>
    <lineage>
        <taxon>Bacteria</taxon>
        <taxon>Pseudomonadati</taxon>
        <taxon>Verrucomicrobiota</taxon>
        <taxon>Methylacidimicrobium</taxon>
    </lineage>
</organism>
<feature type="binding site" evidence="8">
    <location>
        <position position="82"/>
    </location>
    <ligand>
        <name>substrate</name>
    </ligand>
</feature>
<feature type="binding site" evidence="8">
    <location>
        <begin position="49"/>
        <end position="51"/>
    </location>
    <ligand>
        <name>S-adenosyl-L-methionine</name>
        <dbReference type="ChEBI" id="CHEBI:59789"/>
    </ligand>
</feature>
<comment type="subunit">
    <text evidence="8">Homodimer.</text>
</comment>
<comment type="cofactor">
    <cofactor evidence="8">
        <name>[4Fe-4S] cluster</name>
        <dbReference type="ChEBI" id="CHEBI:49883"/>
    </cofactor>
    <text evidence="8">Binds 1 [4Fe-4S] cluster. The cluster is coordinated with 3 cysteines and an exchangeable S-adenosyl-L-methionine.</text>
</comment>
<dbReference type="InterPro" id="IPR013785">
    <property type="entry name" value="Aldolase_TIM"/>
</dbReference>
<dbReference type="InterPro" id="IPR007197">
    <property type="entry name" value="rSAM"/>
</dbReference>
<evidence type="ECO:0000256" key="8">
    <source>
        <dbReference type="HAMAP-Rule" id="MF_00917"/>
    </source>
</evidence>
<dbReference type="HAMAP" id="MF_00917">
    <property type="entry name" value="QueE"/>
    <property type="match status" value="1"/>
</dbReference>
<dbReference type="GO" id="GO:0000287">
    <property type="term" value="F:magnesium ion binding"/>
    <property type="evidence" value="ECO:0007669"/>
    <property type="project" value="UniProtKB-UniRule"/>
</dbReference>
<dbReference type="CDD" id="cd01335">
    <property type="entry name" value="Radical_SAM"/>
    <property type="match status" value="1"/>
</dbReference>
<keyword evidence="11" id="KW-1185">Reference proteome</keyword>
<dbReference type="GO" id="GO:0051539">
    <property type="term" value="F:4 iron, 4 sulfur cluster binding"/>
    <property type="evidence" value="ECO:0007669"/>
    <property type="project" value="UniProtKB-UniRule"/>
</dbReference>
<evidence type="ECO:0000313" key="11">
    <source>
        <dbReference type="Proteomes" id="UP000334923"/>
    </source>
</evidence>
<keyword evidence="1 8" id="KW-0004">4Fe-4S</keyword>
<dbReference type="InterPro" id="IPR058240">
    <property type="entry name" value="rSAM_sf"/>
</dbReference>
<dbReference type="GO" id="GO:1904047">
    <property type="term" value="F:S-adenosyl-L-methionine binding"/>
    <property type="evidence" value="ECO:0007669"/>
    <property type="project" value="UniProtKB-UniRule"/>
</dbReference>
<evidence type="ECO:0000256" key="2">
    <source>
        <dbReference type="ARBA" id="ARBA00022691"/>
    </source>
</evidence>
<comment type="similarity">
    <text evidence="8">Belongs to the radical SAM superfamily. 7-carboxy-7-deazaguanine synthase family.</text>
</comment>
<dbReference type="SUPFAM" id="SSF102114">
    <property type="entry name" value="Radical SAM enzymes"/>
    <property type="match status" value="1"/>
</dbReference>
<evidence type="ECO:0000256" key="1">
    <source>
        <dbReference type="ARBA" id="ARBA00022485"/>
    </source>
</evidence>
<comment type="caution">
    <text evidence="8">Lacks conserved residue(s) required for the propagation of feature annotation.</text>
</comment>
<feature type="binding site" evidence="8">
    <location>
        <position position="84"/>
    </location>
    <ligand>
        <name>S-adenosyl-L-methionine</name>
        <dbReference type="ChEBI" id="CHEBI:59789"/>
    </ligand>
</feature>
<comment type="pathway">
    <text evidence="8">Purine metabolism; 7-cyano-7-deazaguanine biosynthesis.</text>
</comment>
<feature type="binding site" evidence="8">
    <location>
        <position position="43"/>
    </location>
    <ligand>
        <name>[4Fe-4S] cluster</name>
        <dbReference type="ChEBI" id="CHEBI:49883"/>
        <note>4Fe-4S-S-AdoMet</note>
    </ligand>
</feature>
<dbReference type="GO" id="GO:0008616">
    <property type="term" value="P:tRNA queuosine(34) biosynthetic process"/>
    <property type="evidence" value="ECO:0007669"/>
    <property type="project" value="UniProtKB-UniRule"/>
</dbReference>
<evidence type="ECO:0000259" key="9">
    <source>
        <dbReference type="PROSITE" id="PS51918"/>
    </source>
</evidence>
<feature type="binding site" evidence="8">
    <location>
        <position position="50"/>
    </location>
    <ligand>
        <name>[4Fe-4S] cluster</name>
        <dbReference type="ChEBI" id="CHEBI:49883"/>
        <note>4Fe-4S-S-AdoMet</note>
    </ligand>
</feature>
<keyword evidence="6 8" id="KW-0411">Iron-sulfur</keyword>
<keyword evidence="8" id="KW-0671">Queuosine biosynthesis</keyword>
<evidence type="ECO:0000313" key="10">
    <source>
        <dbReference type="EMBL" id="VVM08239.1"/>
    </source>
</evidence>
<feature type="domain" description="Radical SAM core" evidence="9">
    <location>
        <begin position="30"/>
        <end position="221"/>
    </location>
</feature>
<evidence type="ECO:0000256" key="5">
    <source>
        <dbReference type="ARBA" id="ARBA00023004"/>
    </source>
</evidence>
<evidence type="ECO:0000256" key="6">
    <source>
        <dbReference type="ARBA" id="ARBA00023014"/>
    </source>
</evidence>
<dbReference type="PANTHER" id="PTHR42836:SF1">
    <property type="entry name" value="7-CARBOXY-7-DEAZAGUANINE SYNTHASE"/>
    <property type="match status" value="1"/>
</dbReference>
<gene>
    <name evidence="8 10" type="primary">queE</name>
    <name evidence="10" type="ORF">MAMT_02217</name>
</gene>